<evidence type="ECO:0000313" key="3">
    <source>
        <dbReference type="EMBL" id="KZW00312.1"/>
    </source>
</evidence>
<sequence>MIVKGARKPTFAGLWRTSTVFTVLVASLPITILVLISQAFASSSLAIAVAPFVLLWKSALLFVFVRRRRSLAALDPLTMRERSDTNKKFRYLRTWWNYVILVILITAYCGMISYNAASGLLTHNIGYIVQTVLIGVDTVSLACLIFVVARLHKRSREETRLRSKAMEAGEVDASDRDSIGSASFSEGDTTDYGETINGDASTTISVDTPPPAYNHGRAPPQVVCMMCATHIPHGEKVLIQPSLR</sequence>
<gene>
    <name evidence="3" type="ORF">EXIGLDRAFT_761922</name>
</gene>
<keyword evidence="2" id="KW-0472">Membrane</keyword>
<protein>
    <submittedName>
        <fullName evidence="3">Uncharacterized protein</fullName>
    </submittedName>
</protein>
<evidence type="ECO:0000256" key="1">
    <source>
        <dbReference type="SAM" id="MobiDB-lite"/>
    </source>
</evidence>
<organism evidence="3 4">
    <name type="scientific">Exidia glandulosa HHB12029</name>
    <dbReference type="NCBI Taxonomy" id="1314781"/>
    <lineage>
        <taxon>Eukaryota</taxon>
        <taxon>Fungi</taxon>
        <taxon>Dikarya</taxon>
        <taxon>Basidiomycota</taxon>
        <taxon>Agaricomycotina</taxon>
        <taxon>Agaricomycetes</taxon>
        <taxon>Auriculariales</taxon>
        <taxon>Exidiaceae</taxon>
        <taxon>Exidia</taxon>
    </lineage>
</organism>
<feature type="region of interest" description="Disordered" evidence="1">
    <location>
        <begin position="175"/>
        <end position="213"/>
    </location>
</feature>
<keyword evidence="2" id="KW-1133">Transmembrane helix</keyword>
<dbReference type="EMBL" id="KV425902">
    <property type="protein sequence ID" value="KZW00312.1"/>
    <property type="molecule type" value="Genomic_DNA"/>
</dbReference>
<evidence type="ECO:0000256" key="2">
    <source>
        <dbReference type="SAM" id="Phobius"/>
    </source>
</evidence>
<keyword evidence="4" id="KW-1185">Reference proteome</keyword>
<name>A0A165N6Y9_EXIGL</name>
<dbReference type="Proteomes" id="UP000077266">
    <property type="component" value="Unassembled WGS sequence"/>
</dbReference>
<reference evidence="3 4" key="1">
    <citation type="journal article" date="2016" name="Mol. Biol. Evol.">
        <title>Comparative Genomics of Early-Diverging Mushroom-Forming Fungi Provides Insights into the Origins of Lignocellulose Decay Capabilities.</title>
        <authorList>
            <person name="Nagy L.G."/>
            <person name="Riley R."/>
            <person name="Tritt A."/>
            <person name="Adam C."/>
            <person name="Daum C."/>
            <person name="Floudas D."/>
            <person name="Sun H."/>
            <person name="Yadav J.S."/>
            <person name="Pangilinan J."/>
            <person name="Larsson K.H."/>
            <person name="Matsuura K."/>
            <person name="Barry K."/>
            <person name="Labutti K."/>
            <person name="Kuo R."/>
            <person name="Ohm R.A."/>
            <person name="Bhattacharya S.S."/>
            <person name="Shirouzu T."/>
            <person name="Yoshinaga Y."/>
            <person name="Martin F.M."/>
            <person name="Grigoriev I.V."/>
            <person name="Hibbett D.S."/>
        </authorList>
    </citation>
    <scope>NUCLEOTIDE SEQUENCE [LARGE SCALE GENOMIC DNA]</scope>
    <source>
        <strain evidence="3 4">HHB12029</strain>
    </source>
</reference>
<dbReference type="AlphaFoldDB" id="A0A165N6Y9"/>
<proteinExistence type="predicted"/>
<keyword evidence="2" id="KW-0812">Transmembrane</keyword>
<feature type="transmembrane region" description="Helical" evidence="2">
    <location>
        <begin position="20"/>
        <end position="40"/>
    </location>
</feature>
<accession>A0A165N6Y9</accession>
<feature type="transmembrane region" description="Helical" evidence="2">
    <location>
        <begin position="95"/>
        <end position="115"/>
    </location>
</feature>
<evidence type="ECO:0000313" key="4">
    <source>
        <dbReference type="Proteomes" id="UP000077266"/>
    </source>
</evidence>
<feature type="transmembrane region" description="Helical" evidence="2">
    <location>
        <begin position="127"/>
        <end position="151"/>
    </location>
</feature>
<feature type="transmembrane region" description="Helical" evidence="2">
    <location>
        <begin position="46"/>
        <end position="65"/>
    </location>
</feature>
<dbReference type="InParanoid" id="A0A165N6Y9"/>
<dbReference type="OrthoDB" id="3238197at2759"/>